<proteinExistence type="predicted"/>
<dbReference type="EMBL" id="ML120013">
    <property type="protein sequence ID" value="RPA70915.1"/>
    <property type="molecule type" value="Genomic_DNA"/>
</dbReference>
<accession>A0A3N4H7X0</accession>
<name>A0A3N4H7X0_ASCIM</name>
<dbReference type="Proteomes" id="UP000275078">
    <property type="component" value="Unassembled WGS sequence"/>
</dbReference>
<dbReference type="AlphaFoldDB" id="A0A3N4H7X0"/>
<evidence type="ECO:0000313" key="2">
    <source>
        <dbReference type="EMBL" id="RPA70915.1"/>
    </source>
</evidence>
<evidence type="ECO:0000313" key="3">
    <source>
        <dbReference type="Proteomes" id="UP000275078"/>
    </source>
</evidence>
<protein>
    <submittedName>
        <fullName evidence="2">Uncharacterized protein</fullName>
    </submittedName>
</protein>
<organism evidence="2 3">
    <name type="scientific">Ascobolus immersus RN42</name>
    <dbReference type="NCBI Taxonomy" id="1160509"/>
    <lineage>
        <taxon>Eukaryota</taxon>
        <taxon>Fungi</taxon>
        <taxon>Dikarya</taxon>
        <taxon>Ascomycota</taxon>
        <taxon>Pezizomycotina</taxon>
        <taxon>Pezizomycetes</taxon>
        <taxon>Pezizales</taxon>
        <taxon>Ascobolaceae</taxon>
        <taxon>Ascobolus</taxon>
    </lineage>
</organism>
<sequence length="189" mass="21477">MSPERSWQVLRDRQDLAVRSVRSLIWARLLIKPRNKLDEVARSQLLGWDQVEERQDINLSSEVKFAKWLEVLVTGWIKWHMAYFADKALEGWTFFVLDRESLRNRRIPQPDTQTSLELVGINSSSDKSSSPKNKAGAKPVSKLDGISDDSDDEIAVLAHLIGYDAPYWKELDDEVTADIRAIVGAAALD</sequence>
<gene>
    <name evidence="2" type="ORF">BJ508DRAFT_316092</name>
</gene>
<feature type="region of interest" description="Disordered" evidence="1">
    <location>
        <begin position="119"/>
        <end position="144"/>
    </location>
</feature>
<evidence type="ECO:0000256" key="1">
    <source>
        <dbReference type="SAM" id="MobiDB-lite"/>
    </source>
</evidence>
<reference evidence="2 3" key="1">
    <citation type="journal article" date="2018" name="Nat. Ecol. Evol.">
        <title>Pezizomycetes genomes reveal the molecular basis of ectomycorrhizal truffle lifestyle.</title>
        <authorList>
            <person name="Murat C."/>
            <person name="Payen T."/>
            <person name="Noel B."/>
            <person name="Kuo A."/>
            <person name="Morin E."/>
            <person name="Chen J."/>
            <person name="Kohler A."/>
            <person name="Krizsan K."/>
            <person name="Balestrini R."/>
            <person name="Da Silva C."/>
            <person name="Montanini B."/>
            <person name="Hainaut M."/>
            <person name="Levati E."/>
            <person name="Barry K.W."/>
            <person name="Belfiori B."/>
            <person name="Cichocki N."/>
            <person name="Clum A."/>
            <person name="Dockter R.B."/>
            <person name="Fauchery L."/>
            <person name="Guy J."/>
            <person name="Iotti M."/>
            <person name="Le Tacon F."/>
            <person name="Lindquist E.A."/>
            <person name="Lipzen A."/>
            <person name="Malagnac F."/>
            <person name="Mello A."/>
            <person name="Molinier V."/>
            <person name="Miyauchi S."/>
            <person name="Poulain J."/>
            <person name="Riccioni C."/>
            <person name="Rubini A."/>
            <person name="Sitrit Y."/>
            <person name="Splivallo R."/>
            <person name="Traeger S."/>
            <person name="Wang M."/>
            <person name="Zifcakova L."/>
            <person name="Wipf D."/>
            <person name="Zambonelli A."/>
            <person name="Paolocci F."/>
            <person name="Nowrousian M."/>
            <person name="Ottonello S."/>
            <person name="Baldrian P."/>
            <person name="Spatafora J.W."/>
            <person name="Henrissat B."/>
            <person name="Nagy L.G."/>
            <person name="Aury J.M."/>
            <person name="Wincker P."/>
            <person name="Grigoriev I.V."/>
            <person name="Bonfante P."/>
            <person name="Martin F.M."/>
        </authorList>
    </citation>
    <scope>NUCLEOTIDE SEQUENCE [LARGE SCALE GENOMIC DNA]</scope>
    <source>
        <strain evidence="2 3">RN42</strain>
    </source>
</reference>
<keyword evidence="3" id="KW-1185">Reference proteome</keyword>